<name>A0A1V3XSZ2_MYCKA</name>
<feature type="region of interest" description="Disordered" evidence="1">
    <location>
        <begin position="1"/>
        <end position="20"/>
    </location>
</feature>
<organism evidence="2 3">
    <name type="scientific">Mycobacterium kansasii</name>
    <dbReference type="NCBI Taxonomy" id="1768"/>
    <lineage>
        <taxon>Bacteria</taxon>
        <taxon>Bacillati</taxon>
        <taxon>Actinomycetota</taxon>
        <taxon>Actinomycetes</taxon>
        <taxon>Mycobacteriales</taxon>
        <taxon>Mycobacteriaceae</taxon>
        <taxon>Mycobacterium</taxon>
    </lineage>
</organism>
<evidence type="ECO:0000256" key="1">
    <source>
        <dbReference type="SAM" id="MobiDB-lite"/>
    </source>
</evidence>
<proteinExistence type="predicted"/>
<evidence type="ECO:0000313" key="3">
    <source>
        <dbReference type="Proteomes" id="UP000189229"/>
    </source>
</evidence>
<protein>
    <submittedName>
        <fullName evidence="2">Uncharacterized protein</fullName>
    </submittedName>
</protein>
<gene>
    <name evidence="2" type="ORF">BZL30_1557</name>
</gene>
<comment type="caution">
    <text evidence="2">The sequence shown here is derived from an EMBL/GenBank/DDBJ whole genome shotgun (WGS) entry which is preliminary data.</text>
</comment>
<reference evidence="2 3" key="1">
    <citation type="submission" date="2017-02" db="EMBL/GenBank/DDBJ databases">
        <title>Complete genome sequences of Mycobacterium kansasii strains isolated from rhesus macaques.</title>
        <authorList>
            <person name="Panda A."/>
            <person name="Nagaraj S."/>
            <person name="Zhao X."/>
            <person name="Tettelin H."/>
            <person name="Detolla L.J."/>
        </authorList>
    </citation>
    <scope>NUCLEOTIDE SEQUENCE [LARGE SCALE GENOMIC DNA]</scope>
    <source>
        <strain evidence="2 3">11-3813</strain>
    </source>
</reference>
<dbReference type="EMBL" id="MVBM01000001">
    <property type="protein sequence ID" value="OOK81631.1"/>
    <property type="molecule type" value="Genomic_DNA"/>
</dbReference>
<dbReference type="Proteomes" id="UP000189229">
    <property type="component" value="Unassembled WGS sequence"/>
</dbReference>
<feature type="region of interest" description="Disordered" evidence="1">
    <location>
        <begin position="28"/>
        <end position="49"/>
    </location>
</feature>
<dbReference type="AlphaFoldDB" id="A0A1V3XSZ2"/>
<accession>A0A1V3XSZ2</accession>
<sequence>MVATDPNYAAGNADSCRLPTDADFAAPRAKVSAGDTGDRRFDVPSGNTY</sequence>
<evidence type="ECO:0000313" key="2">
    <source>
        <dbReference type="EMBL" id="OOK81631.1"/>
    </source>
</evidence>